<dbReference type="Gene3D" id="3.30.200.20">
    <property type="entry name" value="Phosphorylase Kinase, domain 1"/>
    <property type="match status" value="1"/>
</dbReference>
<feature type="domain" description="Protein kinase" evidence="10">
    <location>
        <begin position="38"/>
        <end position="308"/>
    </location>
</feature>
<keyword evidence="9" id="KW-0812">Transmembrane</keyword>
<evidence type="ECO:0000256" key="4">
    <source>
        <dbReference type="ARBA" id="ARBA00022741"/>
    </source>
</evidence>
<evidence type="ECO:0000256" key="8">
    <source>
        <dbReference type="SAM" id="MobiDB-lite"/>
    </source>
</evidence>
<organism evidence="11 12">
    <name type="scientific">Gordonia effusa NBRC 100432</name>
    <dbReference type="NCBI Taxonomy" id="1077974"/>
    <lineage>
        <taxon>Bacteria</taxon>
        <taxon>Bacillati</taxon>
        <taxon>Actinomycetota</taxon>
        <taxon>Actinomycetes</taxon>
        <taxon>Mycobacteriales</taxon>
        <taxon>Gordoniaceae</taxon>
        <taxon>Gordonia</taxon>
    </lineage>
</organism>
<dbReference type="SUPFAM" id="SSF56112">
    <property type="entry name" value="Protein kinase-like (PK-like)"/>
    <property type="match status" value="1"/>
</dbReference>
<evidence type="ECO:0000256" key="6">
    <source>
        <dbReference type="ARBA" id="ARBA00022840"/>
    </source>
</evidence>
<evidence type="ECO:0000313" key="12">
    <source>
        <dbReference type="Proteomes" id="UP000035034"/>
    </source>
</evidence>
<dbReference type="STRING" id="1077974.GOEFS_094_00340"/>
<keyword evidence="9" id="KW-1133">Transmembrane helix</keyword>
<dbReference type="eggNOG" id="COG0515">
    <property type="taxonomic scope" value="Bacteria"/>
</dbReference>
<keyword evidence="2 11" id="KW-0723">Serine/threonine-protein kinase</keyword>
<evidence type="ECO:0000256" key="7">
    <source>
        <dbReference type="PROSITE-ProRule" id="PRU10141"/>
    </source>
</evidence>
<evidence type="ECO:0000256" key="5">
    <source>
        <dbReference type="ARBA" id="ARBA00022777"/>
    </source>
</evidence>
<feature type="binding site" evidence="7">
    <location>
        <position position="67"/>
    </location>
    <ligand>
        <name>ATP</name>
        <dbReference type="ChEBI" id="CHEBI:30616"/>
    </ligand>
</feature>
<comment type="caution">
    <text evidence="11">The sequence shown here is derived from an EMBL/GenBank/DDBJ whole genome shotgun (WGS) entry which is preliminary data.</text>
</comment>
<dbReference type="Pfam" id="PF00069">
    <property type="entry name" value="Pkinase"/>
    <property type="match status" value="1"/>
</dbReference>
<reference evidence="11 12" key="1">
    <citation type="submission" date="2011-12" db="EMBL/GenBank/DDBJ databases">
        <title>Whole genome shotgun sequence of Gordonia effusa NBRC 100432.</title>
        <authorList>
            <person name="Yoshida I."/>
            <person name="Takarada H."/>
            <person name="Hosoyama A."/>
            <person name="Tsuchikane K."/>
            <person name="Katsumata H."/>
            <person name="Yamazaki S."/>
            <person name="Fujita N."/>
        </authorList>
    </citation>
    <scope>NUCLEOTIDE SEQUENCE [LARGE SCALE GENOMIC DNA]</scope>
    <source>
        <strain evidence="11 12">NBRC 100432</strain>
    </source>
</reference>
<protein>
    <recommendedName>
        <fullName evidence="1">non-specific serine/threonine protein kinase</fullName>
        <ecNumber evidence="1">2.7.11.1</ecNumber>
    </recommendedName>
</protein>
<evidence type="ECO:0000256" key="9">
    <source>
        <dbReference type="SAM" id="Phobius"/>
    </source>
</evidence>
<feature type="transmembrane region" description="Helical" evidence="9">
    <location>
        <begin position="417"/>
        <end position="441"/>
    </location>
</feature>
<accession>H0R3T4</accession>
<dbReference type="PROSITE" id="PS00107">
    <property type="entry name" value="PROTEIN_KINASE_ATP"/>
    <property type="match status" value="1"/>
</dbReference>
<feature type="compositionally biased region" description="Polar residues" evidence="8">
    <location>
        <begin position="377"/>
        <end position="413"/>
    </location>
</feature>
<evidence type="ECO:0000256" key="3">
    <source>
        <dbReference type="ARBA" id="ARBA00022679"/>
    </source>
</evidence>
<name>H0R3T4_9ACTN</name>
<dbReference type="CDD" id="cd14014">
    <property type="entry name" value="STKc_PknB_like"/>
    <property type="match status" value="1"/>
</dbReference>
<dbReference type="PANTHER" id="PTHR43289:SF6">
    <property type="entry name" value="SERINE_THREONINE-PROTEIN KINASE NEKL-3"/>
    <property type="match status" value="1"/>
</dbReference>
<evidence type="ECO:0000313" key="11">
    <source>
        <dbReference type="EMBL" id="GAB19735.1"/>
    </source>
</evidence>
<dbReference type="EMBL" id="BAEH01000094">
    <property type="protein sequence ID" value="GAB19735.1"/>
    <property type="molecule type" value="Genomic_DNA"/>
</dbReference>
<feature type="region of interest" description="Disordered" evidence="8">
    <location>
        <begin position="304"/>
        <end position="413"/>
    </location>
</feature>
<dbReference type="SMART" id="SM00220">
    <property type="entry name" value="S_TKc"/>
    <property type="match status" value="1"/>
</dbReference>
<evidence type="ECO:0000259" key="10">
    <source>
        <dbReference type="PROSITE" id="PS50011"/>
    </source>
</evidence>
<dbReference type="Gene3D" id="1.10.510.10">
    <property type="entry name" value="Transferase(Phosphotransferase) domain 1"/>
    <property type="match status" value="1"/>
</dbReference>
<dbReference type="InterPro" id="IPR011009">
    <property type="entry name" value="Kinase-like_dom_sf"/>
</dbReference>
<dbReference type="InterPro" id="IPR017441">
    <property type="entry name" value="Protein_kinase_ATP_BS"/>
</dbReference>
<dbReference type="Proteomes" id="UP000035034">
    <property type="component" value="Unassembled WGS sequence"/>
</dbReference>
<dbReference type="PROSITE" id="PS50011">
    <property type="entry name" value="PROTEIN_KINASE_DOM"/>
    <property type="match status" value="1"/>
</dbReference>
<dbReference type="GO" id="GO:0005524">
    <property type="term" value="F:ATP binding"/>
    <property type="evidence" value="ECO:0007669"/>
    <property type="project" value="UniProtKB-UniRule"/>
</dbReference>
<dbReference type="GO" id="GO:0004674">
    <property type="term" value="F:protein serine/threonine kinase activity"/>
    <property type="evidence" value="ECO:0007669"/>
    <property type="project" value="UniProtKB-KW"/>
</dbReference>
<dbReference type="InterPro" id="IPR000719">
    <property type="entry name" value="Prot_kinase_dom"/>
</dbReference>
<sequence length="442" mass="46949">MFDILVNIYPASTRYHRHMPPTAQRPAAGPDYLVAGRYRLRSRIGGGGMGTVWLAKDQLLDREVAVKQVISTEGMSDETADNMRQRAMREGRIAAKLAHRNAIAMHDVALDGGSPWLVMEYLPSRSVAQILHAVGTLDIAQAAQIGAQVADAMTEAHESGIVHRDIKPGNILISSAPRSAGLVKITDFGISRAKDDVNLTQTGMITGTPAYFAPEVARGAEPTEASDVYSLGATVYTMVEGQPPFGVDDNALVLLHKVARAQINPMRRAGVLESVLLHLLEPSPANRPTMAQARDELAAVAAGSHATTEQILTRPLSKPDGGVPLWVLRTPPATRGGATGNYPPVRQSSSRTTPPTPPLPSSPSFAPTATPQPYSAGAQSFSGKSYPQASGQSHLYSSPPTSNPYQPQPSSRQTSPAALAITVLLFFAVLAAIGVLVVLMVR</sequence>
<dbReference type="PROSITE" id="PS00108">
    <property type="entry name" value="PROTEIN_KINASE_ST"/>
    <property type="match status" value="1"/>
</dbReference>
<keyword evidence="6 7" id="KW-0067">ATP-binding</keyword>
<dbReference type="EC" id="2.7.11.1" evidence="1"/>
<keyword evidence="12" id="KW-1185">Reference proteome</keyword>
<gene>
    <name evidence="11" type="ORF">GOEFS_094_00340</name>
</gene>
<evidence type="ECO:0000256" key="2">
    <source>
        <dbReference type="ARBA" id="ARBA00022527"/>
    </source>
</evidence>
<keyword evidence="9" id="KW-0472">Membrane</keyword>
<keyword evidence="3" id="KW-0808">Transferase</keyword>
<proteinExistence type="predicted"/>
<evidence type="ECO:0000256" key="1">
    <source>
        <dbReference type="ARBA" id="ARBA00012513"/>
    </source>
</evidence>
<keyword evidence="4 7" id="KW-0547">Nucleotide-binding</keyword>
<dbReference type="PANTHER" id="PTHR43289">
    <property type="entry name" value="MITOGEN-ACTIVATED PROTEIN KINASE KINASE KINASE 20-RELATED"/>
    <property type="match status" value="1"/>
</dbReference>
<feature type="compositionally biased region" description="Low complexity" evidence="8">
    <location>
        <begin position="362"/>
        <end position="373"/>
    </location>
</feature>
<keyword evidence="5 11" id="KW-0418">Kinase</keyword>
<feature type="compositionally biased region" description="Low complexity" evidence="8">
    <location>
        <begin position="343"/>
        <end position="353"/>
    </location>
</feature>
<dbReference type="InterPro" id="IPR008271">
    <property type="entry name" value="Ser/Thr_kinase_AS"/>
</dbReference>
<dbReference type="AlphaFoldDB" id="H0R3T4"/>